<dbReference type="EMBL" id="MIJE01000011">
    <property type="protein sequence ID" value="OEF97329.1"/>
    <property type="molecule type" value="Genomic_DNA"/>
</dbReference>
<dbReference type="AlphaFoldDB" id="A0A1E5G3T3"/>
<accession>A0A1E5G3T3</accession>
<sequence length="164" mass="18699">MIDIIIFALIIWGIIIGKETNLYYLIGDIIAICFVVLFYLTIEPLNITQLPIGSIKENLIAFYLWLDPIHTTQLHREALITAAIDLFSYFLLLMLLAAVIVIVRNVVAAFNSYELRGTTLNAALGCVRSIMLLYIAVILLPEAIFDTYWLLELSRDSFIIKIFR</sequence>
<evidence type="ECO:0000256" key="1">
    <source>
        <dbReference type="SAM" id="Phobius"/>
    </source>
</evidence>
<dbReference type="STRING" id="766136.BHF68_03705"/>
<evidence type="ECO:0000313" key="2">
    <source>
        <dbReference type="EMBL" id="OEF97329.1"/>
    </source>
</evidence>
<dbReference type="RefSeq" id="WP_069642727.1">
    <property type="nucleotide sequence ID" value="NZ_MIJE01000011.1"/>
</dbReference>
<feature type="transmembrane region" description="Helical" evidence="1">
    <location>
        <begin position="21"/>
        <end position="42"/>
    </location>
</feature>
<keyword evidence="1" id="KW-1133">Transmembrane helix</keyword>
<keyword evidence="1" id="KW-0812">Transmembrane</keyword>
<dbReference type="Proteomes" id="UP000094296">
    <property type="component" value="Unassembled WGS sequence"/>
</dbReference>
<keyword evidence="3" id="KW-1185">Reference proteome</keyword>
<name>A0A1E5G3T3_9FIRM</name>
<organism evidence="2 3">
    <name type="scientific">Desulfuribacillus alkaliarsenatis</name>
    <dbReference type="NCBI Taxonomy" id="766136"/>
    <lineage>
        <taxon>Bacteria</taxon>
        <taxon>Bacillati</taxon>
        <taxon>Bacillota</taxon>
        <taxon>Desulfuribacillia</taxon>
        <taxon>Desulfuribacillales</taxon>
        <taxon>Desulfuribacillaceae</taxon>
        <taxon>Desulfuribacillus</taxon>
    </lineage>
</organism>
<reference evidence="2 3" key="1">
    <citation type="submission" date="2016-09" db="EMBL/GenBank/DDBJ databases">
        <title>Draft genome sequence for the type strain of Desulfuribacillus alkaliarsenatis AHT28, an obligately anaerobic, sulfidogenic bacterium isolated from Russian soda lake sediments.</title>
        <authorList>
            <person name="Abin C.A."/>
            <person name="Hollibaugh J.T."/>
        </authorList>
    </citation>
    <scope>NUCLEOTIDE SEQUENCE [LARGE SCALE GENOMIC DNA]</scope>
    <source>
        <strain evidence="2 3">AHT28</strain>
    </source>
</reference>
<gene>
    <name evidence="2" type="ORF">BHF68_03705</name>
</gene>
<evidence type="ECO:0000313" key="3">
    <source>
        <dbReference type="Proteomes" id="UP000094296"/>
    </source>
</evidence>
<feature type="transmembrane region" description="Helical" evidence="1">
    <location>
        <begin position="130"/>
        <end position="151"/>
    </location>
</feature>
<protein>
    <recommendedName>
        <fullName evidence="4">Colicin V production protein</fullName>
    </recommendedName>
</protein>
<feature type="transmembrane region" description="Helical" evidence="1">
    <location>
        <begin position="86"/>
        <end position="110"/>
    </location>
</feature>
<comment type="caution">
    <text evidence="2">The sequence shown here is derived from an EMBL/GenBank/DDBJ whole genome shotgun (WGS) entry which is preliminary data.</text>
</comment>
<keyword evidence="1" id="KW-0472">Membrane</keyword>
<proteinExistence type="predicted"/>
<evidence type="ECO:0008006" key="4">
    <source>
        <dbReference type="Google" id="ProtNLM"/>
    </source>
</evidence>